<reference evidence="2" key="1">
    <citation type="submission" date="2011-06" db="EMBL/GenBank/DDBJ databases">
        <title>Complete genome sequence of Paenibacillus mucilaginosus KNP414.</title>
        <authorList>
            <person name="Wang J."/>
            <person name="Hu S."/>
            <person name="Hu X."/>
            <person name="Zhang B."/>
            <person name="Dong D."/>
            <person name="Zhang S."/>
            <person name="Zhao K."/>
            <person name="Wu D."/>
        </authorList>
    </citation>
    <scope>NUCLEOTIDE SEQUENCE [LARGE SCALE GENOMIC DNA]</scope>
    <source>
        <strain evidence="2">KNP414</strain>
    </source>
</reference>
<dbReference type="Proteomes" id="UP000006620">
    <property type="component" value="Chromosome"/>
</dbReference>
<accession>F8F8C3</accession>
<evidence type="ECO:0000313" key="2">
    <source>
        <dbReference type="Proteomes" id="UP000006620"/>
    </source>
</evidence>
<evidence type="ECO:0000313" key="1">
    <source>
        <dbReference type="EMBL" id="AEI41270.1"/>
    </source>
</evidence>
<dbReference type="HOGENOM" id="CLU_3346731_0_0_9"/>
<dbReference type="EMBL" id="CP002869">
    <property type="protein sequence ID" value="AEI41270.1"/>
    <property type="molecule type" value="Genomic_DNA"/>
</dbReference>
<reference evidence="1 2" key="2">
    <citation type="journal article" date="2013" name="Genome Announc.">
        <title>Genome Sequence of Growth-Improving Paenibacillus mucilaginosus Strain KNP414.</title>
        <authorList>
            <person name="Lu J.J."/>
            <person name="Wang J.F."/>
            <person name="Hu X.F."/>
        </authorList>
    </citation>
    <scope>NUCLEOTIDE SEQUENCE [LARGE SCALE GENOMIC DNA]</scope>
    <source>
        <strain evidence="1 2">KNP414</strain>
    </source>
</reference>
<dbReference type="AlphaFoldDB" id="F8F8C3"/>
<sequence length="37" mass="4483">MVMTDPFFLCIFTDWFFGHFDYIVLYAHIVAQDTYQS</sequence>
<name>F8F8C3_PAEMK</name>
<dbReference type="KEGG" id="pms:KNP414_02709"/>
<gene>
    <name evidence="1" type="ordered locus">KNP414_02709</name>
</gene>
<proteinExistence type="predicted"/>
<organism evidence="1 2">
    <name type="scientific">Paenibacillus mucilaginosus (strain KNP414)</name>
    <dbReference type="NCBI Taxonomy" id="1036673"/>
    <lineage>
        <taxon>Bacteria</taxon>
        <taxon>Bacillati</taxon>
        <taxon>Bacillota</taxon>
        <taxon>Bacilli</taxon>
        <taxon>Bacillales</taxon>
        <taxon>Paenibacillaceae</taxon>
        <taxon>Paenibacillus</taxon>
    </lineage>
</organism>
<protein>
    <submittedName>
        <fullName evidence="1">Uncharacterized protein</fullName>
    </submittedName>
</protein>